<dbReference type="AlphaFoldDB" id="A0AAW1PTA1"/>
<keyword evidence="1" id="KW-0732">Signal</keyword>
<protein>
    <recommendedName>
        <fullName evidence="2">FAS1 domain-containing protein</fullName>
    </recommendedName>
</protein>
<dbReference type="Pfam" id="PF02469">
    <property type="entry name" value="Fasciclin"/>
    <property type="match status" value="2"/>
</dbReference>
<sequence>MAKTLLASLLVVLVAGPGLIRAQSNCVTVSNLIASSDSLKTLVAAAQAAGLGNALNDANLVGTVFAPSNDAFDNLMTSLGLTSLAPLLADINLLRALLSYHVVPSTAFKVADLANNAALTTLLGENLSVSVGPTGTKIVPTGGPPASITGPDQVACRAIVQVIDTVLLPNSAAAALAALKATPTAPASTNSILAATSTAAVATPVTPVTPATPATPAIPVILTTPTLGYSLLSRALDPAATPAASPAPPVAISGARLLPPTYATPAPSKKGLLAKDPIATAAPVPPTVYKIPSVKTGATPTGYTVVVPATPATTTLTDGNVVLPLGAVPSGAYSPATFKLPGITVADPATPAAAVVPTATVAGLDQALNSSSLVATMFAPTNTAFKAALSALNVTADQLAAQPALITAVLEYHVIPGVAVKTADMTDGEVFITQLPGQSITVKKDDKGAVTVMGASSSSAKVIYGNVPTCNAILHVIDAVLQASTST</sequence>
<dbReference type="InterPro" id="IPR036378">
    <property type="entry name" value="FAS1_dom_sf"/>
</dbReference>
<comment type="caution">
    <text evidence="3">The sequence shown here is derived from an EMBL/GenBank/DDBJ whole genome shotgun (WGS) entry which is preliminary data.</text>
</comment>
<dbReference type="SUPFAM" id="SSF82153">
    <property type="entry name" value="FAS1 domain"/>
    <property type="match status" value="2"/>
</dbReference>
<dbReference type="InterPro" id="IPR000782">
    <property type="entry name" value="FAS1_domain"/>
</dbReference>
<keyword evidence="4" id="KW-1185">Reference proteome</keyword>
<proteinExistence type="predicted"/>
<dbReference type="PANTHER" id="PTHR10900:SF77">
    <property type="entry name" value="FI19380P1"/>
    <property type="match status" value="1"/>
</dbReference>
<dbReference type="Gene3D" id="2.30.180.10">
    <property type="entry name" value="FAS1 domain"/>
    <property type="match status" value="2"/>
</dbReference>
<feature type="domain" description="FAS1" evidence="2">
    <location>
        <begin position="26"/>
        <end position="167"/>
    </location>
</feature>
<dbReference type="SMART" id="SM00554">
    <property type="entry name" value="FAS1"/>
    <property type="match status" value="2"/>
</dbReference>
<feature type="domain" description="FAS1" evidence="2">
    <location>
        <begin position="339"/>
        <end position="481"/>
    </location>
</feature>
<evidence type="ECO:0000256" key="1">
    <source>
        <dbReference type="SAM" id="SignalP"/>
    </source>
</evidence>
<dbReference type="EMBL" id="JALJOR010000009">
    <property type="protein sequence ID" value="KAK9811369.1"/>
    <property type="molecule type" value="Genomic_DNA"/>
</dbReference>
<evidence type="ECO:0000313" key="3">
    <source>
        <dbReference type="EMBL" id="KAK9811369.1"/>
    </source>
</evidence>
<dbReference type="Proteomes" id="UP001489004">
    <property type="component" value="Unassembled WGS sequence"/>
</dbReference>
<dbReference type="PANTHER" id="PTHR10900">
    <property type="entry name" value="PERIOSTIN-RELATED"/>
    <property type="match status" value="1"/>
</dbReference>
<feature type="chain" id="PRO_5043519866" description="FAS1 domain-containing protein" evidence="1">
    <location>
        <begin position="23"/>
        <end position="487"/>
    </location>
</feature>
<name>A0AAW1PTA1_9CHLO</name>
<reference evidence="3 4" key="1">
    <citation type="journal article" date="2024" name="Nat. Commun.">
        <title>Phylogenomics reveals the evolutionary origins of lichenization in chlorophyte algae.</title>
        <authorList>
            <person name="Puginier C."/>
            <person name="Libourel C."/>
            <person name="Otte J."/>
            <person name="Skaloud P."/>
            <person name="Haon M."/>
            <person name="Grisel S."/>
            <person name="Petersen M."/>
            <person name="Berrin J.G."/>
            <person name="Delaux P.M."/>
            <person name="Dal Grande F."/>
            <person name="Keller J."/>
        </authorList>
    </citation>
    <scope>NUCLEOTIDE SEQUENCE [LARGE SCALE GENOMIC DNA]</scope>
    <source>
        <strain evidence="3 4">SAG 2043</strain>
    </source>
</reference>
<accession>A0AAW1PTA1</accession>
<organism evidence="3 4">
    <name type="scientific">[Myrmecia] bisecta</name>
    <dbReference type="NCBI Taxonomy" id="41462"/>
    <lineage>
        <taxon>Eukaryota</taxon>
        <taxon>Viridiplantae</taxon>
        <taxon>Chlorophyta</taxon>
        <taxon>core chlorophytes</taxon>
        <taxon>Trebouxiophyceae</taxon>
        <taxon>Trebouxiales</taxon>
        <taxon>Trebouxiaceae</taxon>
        <taxon>Myrmecia</taxon>
    </lineage>
</organism>
<dbReference type="PROSITE" id="PS50213">
    <property type="entry name" value="FAS1"/>
    <property type="match status" value="2"/>
</dbReference>
<feature type="signal peptide" evidence="1">
    <location>
        <begin position="1"/>
        <end position="22"/>
    </location>
</feature>
<gene>
    <name evidence="3" type="ORF">WJX72_002673</name>
</gene>
<dbReference type="GO" id="GO:0005615">
    <property type="term" value="C:extracellular space"/>
    <property type="evidence" value="ECO:0007669"/>
    <property type="project" value="TreeGrafter"/>
</dbReference>
<evidence type="ECO:0000259" key="2">
    <source>
        <dbReference type="PROSITE" id="PS50213"/>
    </source>
</evidence>
<dbReference type="InterPro" id="IPR050904">
    <property type="entry name" value="Adhesion/Biosynth-related"/>
</dbReference>
<evidence type="ECO:0000313" key="4">
    <source>
        <dbReference type="Proteomes" id="UP001489004"/>
    </source>
</evidence>